<dbReference type="GO" id="GO:0000774">
    <property type="term" value="F:adenyl-nucleotide exchange factor activity"/>
    <property type="evidence" value="ECO:0007669"/>
    <property type="project" value="InterPro"/>
</dbReference>
<dbReference type="Gene3D" id="2.30.22.10">
    <property type="entry name" value="Head domain of nucleotide exchange factor GrpE"/>
    <property type="match status" value="1"/>
</dbReference>
<comment type="function">
    <text evidence="4">Participates actively in the response to hyperosmotic and heat shock by preventing the aggregation of stress-denatured proteins, in association with DnaK and GrpE. It is the nucleotide exchange factor for DnaK and may function as a thermosensor. Unfolded proteins bind initially to DnaJ; upon interaction with the DnaJ-bound protein, DnaK hydrolyzes its bound ATP, resulting in the formation of a stable complex. GrpE releases ADP from DnaK; ATP binding to DnaK triggers the release of the substrate protein, thus completing the reaction cycle. Several rounds of ATP-dependent interactions between DnaJ, DnaK and GrpE are required for fully efficient folding.</text>
</comment>
<dbReference type="GO" id="GO:0006457">
    <property type="term" value="P:protein folding"/>
    <property type="evidence" value="ECO:0007669"/>
    <property type="project" value="InterPro"/>
</dbReference>
<dbReference type="CDD" id="cd00446">
    <property type="entry name" value="GrpE"/>
    <property type="match status" value="1"/>
</dbReference>
<dbReference type="SUPFAM" id="SSF51064">
    <property type="entry name" value="Head domain of nucleotide exchange factor GrpE"/>
    <property type="match status" value="1"/>
</dbReference>
<feature type="region of interest" description="Disordered" evidence="6">
    <location>
        <begin position="1"/>
        <end position="56"/>
    </location>
</feature>
<dbReference type="STRING" id="1333998.M2A_0255"/>
<reference evidence="7 8" key="1">
    <citation type="submission" date="2014-07" db="EMBL/GenBank/DDBJ databases">
        <title>Tepidicaulis marinum gen. nov., sp. nov., a novel marine bacterium denitrifying nitrate to nitrous oxide strictly under microaerobic conditions.</title>
        <authorList>
            <person name="Takeuchi M."/>
            <person name="Yamagishi T."/>
            <person name="Kamagata Y."/>
            <person name="Oshima K."/>
            <person name="Hattori M."/>
            <person name="Katayama T."/>
            <person name="Hanada S."/>
            <person name="Tamaki H."/>
            <person name="Marumo K."/>
            <person name="Maeda H."/>
            <person name="Nedachi M."/>
            <person name="Iwasaki W."/>
            <person name="Suwa Y."/>
            <person name="Sakata S."/>
        </authorList>
    </citation>
    <scope>NUCLEOTIDE SEQUENCE [LARGE SCALE GENOMIC DNA]</scope>
    <source>
        <strain evidence="7 8">MA2</strain>
    </source>
</reference>
<evidence type="ECO:0000256" key="1">
    <source>
        <dbReference type="ARBA" id="ARBA00009054"/>
    </source>
</evidence>
<dbReference type="InterPro" id="IPR000740">
    <property type="entry name" value="GrpE"/>
</dbReference>
<comment type="subunit">
    <text evidence="4">Homodimer.</text>
</comment>
<dbReference type="SUPFAM" id="SSF58014">
    <property type="entry name" value="Coiled-coil domain of nucleotide exchange factor GrpE"/>
    <property type="match status" value="1"/>
</dbReference>
<name>A0A081B6T8_9HYPH</name>
<comment type="caution">
    <text evidence="7">The sequence shown here is derived from an EMBL/GenBank/DDBJ whole genome shotgun (WGS) entry which is preliminary data.</text>
</comment>
<dbReference type="PANTHER" id="PTHR21237:SF23">
    <property type="entry name" value="GRPE PROTEIN HOMOLOG, MITOCHONDRIAL"/>
    <property type="match status" value="1"/>
</dbReference>
<gene>
    <name evidence="4" type="primary">grpE</name>
    <name evidence="7" type="ORF">M2A_0255</name>
</gene>
<evidence type="ECO:0000256" key="4">
    <source>
        <dbReference type="HAMAP-Rule" id="MF_01151"/>
    </source>
</evidence>
<dbReference type="GO" id="GO:0051082">
    <property type="term" value="F:unfolded protein binding"/>
    <property type="evidence" value="ECO:0007669"/>
    <property type="project" value="TreeGrafter"/>
</dbReference>
<dbReference type="eggNOG" id="COG0576">
    <property type="taxonomic scope" value="Bacteria"/>
</dbReference>
<dbReference type="EMBL" id="BBIO01000001">
    <property type="protein sequence ID" value="GAK43756.1"/>
    <property type="molecule type" value="Genomic_DNA"/>
</dbReference>
<feature type="compositionally biased region" description="Low complexity" evidence="6">
    <location>
        <begin position="22"/>
        <end position="36"/>
    </location>
</feature>
<proteinExistence type="inferred from homology"/>
<dbReference type="NCBIfam" id="NF010739">
    <property type="entry name" value="PRK14141.1"/>
    <property type="match status" value="1"/>
</dbReference>
<keyword evidence="4" id="KW-0963">Cytoplasm</keyword>
<dbReference type="PANTHER" id="PTHR21237">
    <property type="entry name" value="GRPE PROTEIN"/>
    <property type="match status" value="1"/>
</dbReference>
<dbReference type="InterPro" id="IPR013805">
    <property type="entry name" value="GrpE_CC"/>
</dbReference>
<dbReference type="Gene3D" id="3.90.20.20">
    <property type="match status" value="1"/>
</dbReference>
<evidence type="ECO:0000256" key="3">
    <source>
        <dbReference type="ARBA" id="ARBA00023186"/>
    </source>
</evidence>
<keyword evidence="2 4" id="KW-0346">Stress response</keyword>
<dbReference type="PRINTS" id="PR00773">
    <property type="entry name" value="GRPEPROTEIN"/>
</dbReference>
<accession>A0A081B6T8</accession>
<sequence>MSEEKPAKTPSDDTPQENGEGAPDAGARMGAEAAAAVNEDPSILEGEEGGKDADALEAELAETKDRLLRLAAELENTRRRAEREKQDAARYGAASFARDVLSVADNLRRAIDAVPEEERANASAIIEGVEMTERALHTTFERHGIKPIAPQPGDKFDANFHEAMFEIPNTGLPSGAIVQVVETGYMIGDRLLRAARVGLAKGEAGGNGGGAGGKVDTTV</sequence>
<protein>
    <recommendedName>
        <fullName evidence="4">Protein GrpE</fullName>
    </recommendedName>
    <alternativeName>
        <fullName evidence="4">HSP-70 cofactor</fullName>
    </alternativeName>
</protein>
<evidence type="ECO:0000256" key="2">
    <source>
        <dbReference type="ARBA" id="ARBA00023016"/>
    </source>
</evidence>
<dbReference type="InterPro" id="IPR009012">
    <property type="entry name" value="GrpE_head"/>
</dbReference>
<dbReference type="AlphaFoldDB" id="A0A081B6T8"/>
<organism evidence="7 8">
    <name type="scientific">Tepidicaulis marinus</name>
    <dbReference type="NCBI Taxonomy" id="1333998"/>
    <lineage>
        <taxon>Bacteria</taxon>
        <taxon>Pseudomonadati</taxon>
        <taxon>Pseudomonadota</taxon>
        <taxon>Alphaproteobacteria</taxon>
        <taxon>Hyphomicrobiales</taxon>
        <taxon>Parvibaculaceae</taxon>
        <taxon>Tepidicaulis</taxon>
    </lineage>
</organism>
<evidence type="ECO:0000313" key="7">
    <source>
        <dbReference type="EMBL" id="GAK43756.1"/>
    </source>
</evidence>
<dbReference type="GO" id="GO:0042803">
    <property type="term" value="F:protein homodimerization activity"/>
    <property type="evidence" value="ECO:0007669"/>
    <property type="project" value="InterPro"/>
</dbReference>
<dbReference type="Pfam" id="PF01025">
    <property type="entry name" value="GrpE"/>
    <property type="match status" value="1"/>
</dbReference>
<dbReference type="RefSeq" id="WP_081875288.1">
    <property type="nucleotide sequence ID" value="NZ_BBIO01000001.1"/>
</dbReference>
<dbReference type="Proteomes" id="UP000028702">
    <property type="component" value="Unassembled WGS sequence"/>
</dbReference>
<comment type="similarity">
    <text evidence="1 4 5">Belongs to the GrpE family.</text>
</comment>
<dbReference type="HAMAP" id="MF_01151">
    <property type="entry name" value="GrpE"/>
    <property type="match status" value="1"/>
</dbReference>
<evidence type="ECO:0000256" key="5">
    <source>
        <dbReference type="RuleBase" id="RU004478"/>
    </source>
</evidence>
<dbReference type="GO" id="GO:0005737">
    <property type="term" value="C:cytoplasm"/>
    <property type="evidence" value="ECO:0007669"/>
    <property type="project" value="UniProtKB-SubCell"/>
</dbReference>
<dbReference type="GO" id="GO:0051087">
    <property type="term" value="F:protein-folding chaperone binding"/>
    <property type="evidence" value="ECO:0007669"/>
    <property type="project" value="InterPro"/>
</dbReference>
<comment type="subcellular location">
    <subcellularLocation>
        <location evidence="4">Cytoplasm</location>
    </subcellularLocation>
</comment>
<feature type="compositionally biased region" description="Basic and acidic residues" evidence="6">
    <location>
        <begin position="1"/>
        <end position="11"/>
    </location>
</feature>
<evidence type="ECO:0000313" key="8">
    <source>
        <dbReference type="Proteomes" id="UP000028702"/>
    </source>
</evidence>
<keyword evidence="3 4" id="KW-0143">Chaperone</keyword>
<evidence type="ECO:0000256" key="6">
    <source>
        <dbReference type="SAM" id="MobiDB-lite"/>
    </source>
</evidence>
<keyword evidence="8" id="KW-1185">Reference proteome</keyword>